<feature type="chain" id="PRO_5010294064" evidence="1">
    <location>
        <begin position="22"/>
        <end position="181"/>
    </location>
</feature>
<evidence type="ECO:0000259" key="2">
    <source>
        <dbReference type="Pfam" id="PF03544"/>
    </source>
</evidence>
<dbReference type="Proteomes" id="UP000187417">
    <property type="component" value="Unassembled WGS sequence"/>
</dbReference>
<evidence type="ECO:0000256" key="1">
    <source>
        <dbReference type="SAM" id="SignalP"/>
    </source>
</evidence>
<keyword evidence="1" id="KW-0732">Signal</keyword>
<proteinExistence type="predicted"/>
<name>A0A1Q6F5P1_9BACT</name>
<feature type="signal peptide" evidence="1">
    <location>
        <begin position="1"/>
        <end position="21"/>
    </location>
</feature>
<dbReference type="Pfam" id="PF03544">
    <property type="entry name" value="TonB_C"/>
    <property type="match status" value="1"/>
</dbReference>
<accession>A0A1Q6F5P1</accession>
<organism evidence="3 4">
    <name type="scientific">Alistipes putredinis</name>
    <dbReference type="NCBI Taxonomy" id="28117"/>
    <lineage>
        <taxon>Bacteria</taxon>
        <taxon>Pseudomonadati</taxon>
        <taxon>Bacteroidota</taxon>
        <taxon>Bacteroidia</taxon>
        <taxon>Bacteroidales</taxon>
        <taxon>Rikenellaceae</taxon>
        <taxon>Alistipes</taxon>
    </lineage>
</organism>
<feature type="domain" description="TonB C-terminal" evidence="2">
    <location>
        <begin position="106"/>
        <end position="162"/>
    </location>
</feature>
<dbReference type="STRING" id="28117.BHV66_06760"/>
<dbReference type="InterPro" id="IPR037682">
    <property type="entry name" value="TonB_C"/>
</dbReference>
<dbReference type="RefSeq" id="WP_022460257.1">
    <property type="nucleotide sequence ID" value="NZ_CAJJWD010000021.1"/>
</dbReference>
<dbReference type="Gene3D" id="3.30.1150.10">
    <property type="match status" value="1"/>
</dbReference>
<dbReference type="EMBL" id="MNQH01000030">
    <property type="protein sequence ID" value="OKY94138.1"/>
    <property type="molecule type" value="Genomic_DNA"/>
</dbReference>
<sequence length="181" mass="20304">MKKQLILLFTLAFAGIFSAAAQDPIYVVNGQVVSDIRNIPPGDIESTEMLPADEQTIARYGTEASNGVILITLRYDTPARFPEADGSFNDYISEQTDWDDSLPAARVVLRYKITTDGRTVPTDELEATDRRLRRRVIDAVEKAPRWQPAMRDGKPVESEGVLRVQLPEGKSVPRPLEFIMR</sequence>
<protein>
    <submittedName>
        <fullName evidence="3">TonB-dependent receptor</fullName>
    </submittedName>
</protein>
<evidence type="ECO:0000313" key="4">
    <source>
        <dbReference type="Proteomes" id="UP000187417"/>
    </source>
</evidence>
<dbReference type="AlphaFoldDB" id="A0A1Q6F5P1"/>
<dbReference type="InterPro" id="IPR037066">
    <property type="entry name" value="Plug_dom_sf"/>
</dbReference>
<keyword evidence="3" id="KW-0675">Receptor</keyword>
<dbReference type="SUPFAM" id="SSF74653">
    <property type="entry name" value="TolA/TonB C-terminal domain"/>
    <property type="match status" value="1"/>
</dbReference>
<comment type="caution">
    <text evidence="3">The sequence shown here is derived from an EMBL/GenBank/DDBJ whole genome shotgun (WGS) entry which is preliminary data.</text>
</comment>
<evidence type="ECO:0000313" key="3">
    <source>
        <dbReference type="EMBL" id="OKY94138.1"/>
    </source>
</evidence>
<dbReference type="GO" id="GO:0055085">
    <property type="term" value="P:transmembrane transport"/>
    <property type="evidence" value="ECO:0007669"/>
    <property type="project" value="InterPro"/>
</dbReference>
<gene>
    <name evidence="3" type="ORF">BHV66_06760</name>
</gene>
<dbReference type="SUPFAM" id="SSF56935">
    <property type="entry name" value="Porins"/>
    <property type="match status" value="1"/>
</dbReference>
<reference evidence="3 4" key="1">
    <citation type="journal article" date="2016" name="Nat. Biotechnol.">
        <title>Measurement of bacterial replication rates in microbial communities.</title>
        <authorList>
            <person name="Brown C.T."/>
            <person name="Olm M.R."/>
            <person name="Thomas B.C."/>
            <person name="Banfield J.F."/>
        </authorList>
    </citation>
    <scope>NUCLEOTIDE SEQUENCE [LARGE SCALE GENOMIC DNA]</scope>
    <source>
        <strain evidence="3">CAG:67_53_122</strain>
    </source>
</reference>
<dbReference type="Gene3D" id="2.170.130.10">
    <property type="entry name" value="TonB-dependent receptor, plug domain"/>
    <property type="match status" value="1"/>
</dbReference>